<protein>
    <submittedName>
        <fullName evidence="1">SFRICE_010069</fullName>
    </submittedName>
</protein>
<gene>
    <name evidence="1" type="ORF">SFRICE_010069</name>
</gene>
<dbReference type="AlphaFoldDB" id="A0A2H1VUV5"/>
<sequence length="83" mass="9523">MLWVHLQTHTLTYTSHSDPKQQCVNYTKSFSVREPATRYAATSCPVTAPTVNSKIHNTKLHLKPHKDRNITRIAIKTAKKPRQ</sequence>
<name>A0A2H1VUV5_SPOFR</name>
<accession>A0A2H1VUV5</accession>
<evidence type="ECO:0000313" key="1">
    <source>
        <dbReference type="EMBL" id="SOQ44617.1"/>
    </source>
</evidence>
<dbReference type="EMBL" id="ODYU01004586">
    <property type="protein sequence ID" value="SOQ44617.1"/>
    <property type="molecule type" value="Genomic_DNA"/>
</dbReference>
<reference evidence="1" key="1">
    <citation type="submission" date="2016-07" db="EMBL/GenBank/DDBJ databases">
        <authorList>
            <person name="Bretaudeau A."/>
        </authorList>
    </citation>
    <scope>NUCLEOTIDE SEQUENCE</scope>
    <source>
        <strain evidence="1">Rice</strain>
        <tissue evidence="1">Whole body</tissue>
    </source>
</reference>
<proteinExistence type="predicted"/>
<organism evidence="1">
    <name type="scientific">Spodoptera frugiperda</name>
    <name type="common">Fall armyworm</name>
    <dbReference type="NCBI Taxonomy" id="7108"/>
    <lineage>
        <taxon>Eukaryota</taxon>
        <taxon>Metazoa</taxon>
        <taxon>Ecdysozoa</taxon>
        <taxon>Arthropoda</taxon>
        <taxon>Hexapoda</taxon>
        <taxon>Insecta</taxon>
        <taxon>Pterygota</taxon>
        <taxon>Neoptera</taxon>
        <taxon>Endopterygota</taxon>
        <taxon>Lepidoptera</taxon>
        <taxon>Glossata</taxon>
        <taxon>Ditrysia</taxon>
        <taxon>Noctuoidea</taxon>
        <taxon>Noctuidae</taxon>
        <taxon>Amphipyrinae</taxon>
        <taxon>Spodoptera</taxon>
    </lineage>
</organism>